<reference evidence="2" key="1">
    <citation type="submission" date="2019-08" db="EMBL/GenBank/DDBJ databases">
        <authorList>
            <person name="Kucharzyk K."/>
            <person name="Murdoch R.W."/>
            <person name="Higgins S."/>
            <person name="Loffler F."/>
        </authorList>
    </citation>
    <scope>NUCLEOTIDE SEQUENCE</scope>
</reference>
<evidence type="ECO:0000256" key="1">
    <source>
        <dbReference type="SAM" id="Phobius"/>
    </source>
</evidence>
<dbReference type="Pfam" id="PF06177">
    <property type="entry name" value="QueT"/>
    <property type="match status" value="1"/>
</dbReference>
<dbReference type="EMBL" id="VSSQ01079221">
    <property type="protein sequence ID" value="MPN28798.1"/>
    <property type="molecule type" value="Genomic_DNA"/>
</dbReference>
<gene>
    <name evidence="2" type="ORF">SDC9_176243</name>
</gene>
<sequence>MKNNKYTLFIASLWPTIINALIIGWELYKFFGVPFALGFIQVGFGEFVVITIVGLPVFKMVNNKYGNRIKNLK</sequence>
<organism evidence="2">
    <name type="scientific">bioreactor metagenome</name>
    <dbReference type="NCBI Taxonomy" id="1076179"/>
    <lineage>
        <taxon>unclassified sequences</taxon>
        <taxon>metagenomes</taxon>
        <taxon>ecological metagenomes</taxon>
    </lineage>
</organism>
<feature type="transmembrane region" description="Helical" evidence="1">
    <location>
        <begin position="31"/>
        <end position="58"/>
    </location>
</feature>
<keyword evidence="1" id="KW-0812">Transmembrane</keyword>
<name>A0A645GPF4_9ZZZZ</name>
<proteinExistence type="predicted"/>
<dbReference type="AlphaFoldDB" id="A0A645GPF4"/>
<feature type="transmembrane region" description="Helical" evidence="1">
    <location>
        <begin position="7"/>
        <end position="25"/>
    </location>
</feature>
<protein>
    <submittedName>
        <fullName evidence="2">Uncharacterized protein</fullName>
    </submittedName>
</protein>
<accession>A0A645GPF4</accession>
<keyword evidence="1" id="KW-1133">Transmembrane helix</keyword>
<evidence type="ECO:0000313" key="2">
    <source>
        <dbReference type="EMBL" id="MPN28798.1"/>
    </source>
</evidence>
<dbReference type="InterPro" id="IPR010387">
    <property type="entry name" value="QueT"/>
</dbReference>
<keyword evidence="1" id="KW-0472">Membrane</keyword>
<comment type="caution">
    <text evidence="2">The sequence shown here is derived from an EMBL/GenBank/DDBJ whole genome shotgun (WGS) entry which is preliminary data.</text>
</comment>